<feature type="compositionally biased region" description="Low complexity" evidence="2">
    <location>
        <begin position="567"/>
        <end position="579"/>
    </location>
</feature>
<feature type="active site" description="Proton donor; for dehydratase activity" evidence="1">
    <location>
        <position position="793"/>
    </location>
</feature>
<dbReference type="Proteomes" id="UP000238348">
    <property type="component" value="Chromosome"/>
</dbReference>
<feature type="region of interest" description="Disordered" evidence="2">
    <location>
        <begin position="1"/>
        <end position="30"/>
    </location>
</feature>
<dbReference type="PANTHER" id="PTHR43074:SF1">
    <property type="entry name" value="BETA-KETOACYL SYNTHASE FAMILY PROTEIN-RELATED"/>
    <property type="match status" value="1"/>
</dbReference>
<dbReference type="Pfam" id="PF14765">
    <property type="entry name" value="PS-DH"/>
    <property type="match status" value="1"/>
</dbReference>
<gene>
    <name evidence="4" type="ORF">SOCE26_058820</name>
</gene>
<name>A0A2L0EYM7_SORCE</name>
<organism evidence="4 5">
    <name type="scientific">Sorangium cellulosum</name>
    <name type="common">Polyangium cellulosum</name>
    <dbReference type="NCBI Taxonomy" id="56"/>
    <lineage>
        <taxon>Bacteria</taxon>
        <taxon>Pseudomonadati</taxon>
        <taxon>Myxococcota</taxon>
        <taxon>Polyangia</taxon>
        <taxon>Polyangiales</taxon>
        <taxon>Polyangiaceae</taxon>
        <taxon>Sorangium</taxon>
    </lineage>
</organism>
<protein>
    <recommendedName>
        <fullName evidence="3">PKS/mFAS DH domain-containing protein</fullName>
    </recommendedName>
</protein>
<dbReference type="InterPro" id="IPR049551">
    <property type="entry name" value="PKS_DH_C"/>
</dbReference>
<evidence type="ECO:0000256" key="1">
    <source>
        <dbReference type="PROSITE-ProRule" id="PRU01363"/>
    </source>
</evidence>
<dbReference type="InterPro" id="IPR052568">
    <property type="entry name" value="PKS-FAS_Synthase"/>
</dbReference>
<accession>A0A2L0EYM7</accession>
<reference evidence="4 5" key="1">
    <citation type="submission" date="2015-09" db="EMBL/GenBank/DDBJ databases">
        <title>Sorangium comparison.</title>
        <authorList>
            <person name="Zaburannyi N."/>
            <person name="Bunk B."/>
            <person name="Overmann J."/>
            <person name="Mueller R."/>
        </authorList>
    </citation>
    <scope>NUCLEOTIDE SEQUENCE [LARGE SCALE GENOMIC DNA]</scope>
    <source>
        <strain evidence="4 5">So ce26</strain>
    </source>
</reference>
<feature type="compositionally biased region" description="Low complexity" evidence="2">
    <location>
        <begin position="514"/>
        <end position="524"/>
    </location>
</feature>
<feature type="region of interest" description="Disordered" evidence="2">
    <location>
        <begin position="500"/>
        <end position="526"/>
    </location>
</feature>
<dbReference type="GO" id="GO:0016740">
    <property type="term" value="F:transferase activity"/>
    <property type="evidence" value="ECO:0007669"/>
    <property type="project" value="InterPro"/>
</dbReference>
<dbReference type="InterPro" id="IPR042104">
    <property type="entry name" value="PKS_dehydratase_sf"/>
</dbReference>
<dbReference type="PANTHER" id="PTHR43074">
    <property type="entry name" value="OMEGA-3 POLYUNSATURATED FATTY ACID SYNTHASE PFAB-RELATED"/>
    <property type="match status" value="1"/>
</dbReference>
<evidence type="ECO:0000256" key="2">
    <source>
        <dbReference type="SAM" id="MobiDB-lite"/>
    </source>
</evidence>
<dbReference type="Gene3D" id="3.10.129.110">
    <property type="entry name" value="Polyketide synthase dehydratase"/>
    <property type="match status" value="1"/>
</dbReference>
<evidence type="ECO:0000313" key="4">
    <source>
        <dbReference type="EMBL" id="AUX44418.1"/>
    </source>
</evidence>
<feature type="region of interest" description="Disordered" evidence="2">
    <location>
        <begin position="559"/>
        <end position="579"/>
    </location>
</feature>
<dbReference type="AlphaFoldDB" id="A0A2L0EYM7"/>
<dbReference type="InterPro" id="IPR016036">
    <property type="entry name" value="Malonyl_transacylase_ACP-bd"/>
</dbReference>
<dbReference type="OrthoDB" id="9808564at2"/>
<evidence type="ECO:0000313" key="5">
    <source>
        <dbReference type="Proteomes" id="UP000238348"/>
    </source>
</evidence>
<proteinExistence type="predicted"/>
<dbReference type="EMBL" id="CP012673">
    <property type="protein sequence ID" value="AUX44418.1"/>
    <property type="molecule type" value="Genomic_DNA"/>
</dbReference>
<dbReference type="InterPro" id="IPR014043">
    <property type="entry name" value="Acyl_transferase_dom"/>
</dbReference>
<dbReference type="SUPFAM" id="SSF55048">
    <property type="entry name" value="Probable ACP-binding domain of malonyl-CoA ACP transacylase"/>
    <property type="match status" value="1"/>
</dbReference>
<dbReference type="InterPro" id="IPR016035">
    <property type="entry name" value="Acyl_Trfase/lysoPLipase"/>
</dbReference>
<sequence length="989" mass="106510">MASSAEEPQAHAGDTPSEARGAEVASVDDARSAAAARDAAELFLLSSEDRAGLTRAIDELLSRAEADPSIPLHRLARERARAPSWRAGHRLAVIAADRRDLASKLRRARTTLARAEQARLRVRSGIYYGSGAPSGQTALLFPGQGSQYEGMLEQLYRHVPSSRAWFDALDASYTSAGAAPPSELAFPRGPAASEDERLARERQLVDMVRGAQVGLIASLASHEMLLALGVRADVMVGNSNGEHAALIAAGAIQVPSRRALCDVIAHIGLSGRALPAPPTPERMVALNAFDRGQLDVLLERHDGQLFIAMDNCPSQVVIAGTQPAVEAAVDELGRAGAVCIRMPFERAYHTPLFGAWQRALRVHYDRFVTGVAHTPVRCCATGRPAPEEPSLALDLLAAQWSSPVRFRQMIEALHDDGVRTFIEAGPNNRLTAFVEDTLRGKPHLAVAASSQHRSDTQQLKHLVGELYAHGLAVRVEPLDRLCDAALRGVLAPAEAELPATEGAQGPGAAHRGQAAPEEAAPGPARRARSIRALHDALVAEAGESEARVFAMVQRLTRAAGAPPPPRATARPLGPASPAAAPADCPLLGDVVRADRRALHAERRFDWRRDPFVLDHSLGPLSAGRLPGGPHLPVLPFTLSLEIVAEAAWRLTGARPVSFSDLRARRWLALDRGKLTVAIHAERLPEEGREAQVRVTLHEVDGPRRYLAFEGTAHVSAAPAHAALPALLTDPGAPPPRVWSAQRFYAGFAFHGPSFRGIERVVAVGEHSIEADLTITALPELDPLHLQVDPALLDCTGQLVAFWLLERGERRFGVFPFEARRVVWHRRASPPGGRVRCRGHVRLDPSGTTEATFEMVDGSGAPVARVEGLQQRFVRFPETIHHLLFGGGPPEGGAPRGVLGNGDGRAGGVETTDRSFLHASWGIWARALAHVVLGERELDDWYRLGDGDRRVDSLLASVAARDTRLRRARRFAGRPVHEDPARGVEAKEPG</sequence>
<dbReference type="SUPFAM" id="SSF52151">
    <property type="entry name" value="FabD/lysophospholipase-like"/>
    <property type="match status" value="1"/>
</dbReference>
<evidence type="ECO:0000259" key="3">
    <source>
        <dbReference type="PROSITE" id="PS52019"/>
    </source>
</evidence>
<dbReference type="SMART" id="SM00827">
    <property type="entry name" value="PKS_AT"/>
    <property type="match status" value="1"/>
</dbReference>
<feature type="region of interest" description="N-terminal hotdog fold" evidence="1">
    <location>
        <begin position="584"/>
        <end position="719"/>
    </location>
</feature>
<dbReference type="RefSeq" id="WP_104982946.1">
    <property type="nucleotide sequence ID" value="NZ_CP012673.1"/>
</dbReference>
<dbReference type="Gene3D" id="3.40.366.10">
    <property type="entry name" value="Malonyl-Coenzyme A Acyl Carrier Protein, domain 2"/>
    <property type="match status" value="1"/>
</dbReference>
<dbReference type="InterPro" id="IPR001227">
    <property type="entry name" value="Ac_transferase_dom_sf"/>
</dbReference>
<feature type="active site" description="Proton acceptor; for dehydratase activity" evidence="1">
    <location>
        <position position="615"/>
    </location>
</feature>
<feature type="region of interest" description="C-terminal hotdog fold" evidence="1">
    <location>
        <begin position="732"/>
        <end position="879"/>
    </location>
</feature>
<dbReference type="InterPro" id="IPR049900">
    <property type="entry name" value="PKS_mFAS_DH"/>
</dbReference>
<feature type="domain" description="PKS/mFAS DH" evidence="3">
    <location>
        <begin position="584"/>
        <end position="879"/>
    </location>
</feature>
<dbReference type="PROSITE" id="PS52019">
    <property type="entry name" value="PKS_MFAS_DH"/>
    <property type="match status" value="1"/>
</dbReference>
<dbReference type="Pfam" id="PF00698">
    <property type="entry name" value="Acyl_transf_1"/>
    <property type="match status" value="1"/>
</dbReference>